<accession>A0ABW5Y3F8</accession>
<comment type="caution">
    <text evidence="1">The sequence shown here is derived from an EMBL/GenBank/DDBJ whole genome shotgun (WGS) entry which is preliminary data.</text>
</comment>
<reference evidence="2" key="1">
    <citation type="journal article" date="2019" name="Int. J. Syst. Evol. Microbiol.">
        <title>The Global Catalogue of Microorganisms (GCM) 10K type strain sequencing project: providing services to taxonomists for standard genome sequencing and annotation.</title>
        <authorList>
            <consortium name="The Broad Institute Genomics Platform"/>
            <consortium name="The Broad Institute Genome Sequencing Center for Infectious Disease"/>
            <person name="Wu L."/>
            <person name="Ma J."/>
        </authorList>
    </citation>
    <scope>NUCLEOTIDE SEQUENCE [LARGE SCALE GENOMIC DNA]</scope>
    <source>
        <strain evidence="2">KCTC 33522</strain>
    </source>
</reference>
<dbReference type="RefSeq" id="WP_380148513.1">
    <property type="nucleotide sequence ID" value="NZ_JBHUOR010000130.1"/>
</dbReference>
<evidence type="ECO:0000313" key="1">
    <source>
        <dbReference type="EMBL" id="MFD2869874.1"/>
    </source>
</evidence>
<protein>
    <submittedName>
        <fullName evidence="1">Uncharacterized protein</fullName>
    </submittedName>
</protein>
<dbReference type="Proteomes" id="UP001597568">
    <property type="component" value="Unassembled WGS sequence"/>
</dbReference>
<sequence>MSNKMTTEEHILANTVLRKITDELKQRPQAERTLAVADMQTAKGVAKYPETVNPSSKNIVEWLQHRFEEDFDGLVYTACALEVVEDMQHRFNEMQTALKLILDDTITVADYEETIQNVRYIAKQGLENA</sequence>
<evidence type="ECO:0000313" key="2">
    <source>
        <dbReference type="Proteomes" id="UP001597568"/>
    </source>
</evidence>
<dbReference type="EMBL" id="JBHUOR010000130">
    <property type="protein sequence ID" value="MFD2869874.1"/>
    <property type="molecule type" value="Genomic_DNA"/>
</dbReference>
<name>A0ABW5Y3F8_9BACL</name>
<organism evidence="1 2">
    <name type="scientific">Kurthia populi</name>
    <dbReference type="NCBI Taxonomy" id="1562132"/>
    <lineage>
        <taxon>Bacteria</taxon>
        <taxon>Bacillati</taxon>
        <taxon>Bacillota</taxon>
        <taxon>Bacilli</taxon>
        <taxon>Bacillales</taxon>
        <taxon>Caryophanaceae</taxon>
        <taxon>Kurthia</taxon>
    </lineage>
</organism>
<proteinExistence type="predicted"/>
<keyword evidence="2" id="KW-1185">Reference proteome</keyword>
<gene>
    <name evidence="1" type="ORF">ACFSY7_15380</name>
</gene>